<feature type="compositionally biased region" description="Low complexity" evidence="4">
    <location>
        <begin position="344"/>
        <end position="363"/>
    </location>
</feature>
<name>A0A7S3M1J4_9STRA</name>
<gene>
    <name evidence="6" type="ORF">SELO1098_LOCUS6331</name>
</gene>
<dbReference type="PROSITE" id="PS00018">
    <property type="entry name" value="EF_HAND_1"/>
    <property type="match status" value="2"/>
</dbReference>
<dbReference type="EMBL" id="HBIC01012754">
    <property type="protein sequence ID" value="CAE0277501.1"/>
    <property type="molecule type" value="Transcribed_RNA"/>
</dbReference>
<dbReference type="SMART" id="SM00054">
    <property type="entry name" value="EFh"/>
    <property type="match status" value="3"/>
</dbReference>
<keyword evidence="2" id="KW-0677">Repeat</keyword>
<feature type="compositionally biased region" description="Basic residues" evidence="4">
    <location>
        <begin position="311"/>
        <end position="335"/>
    </location>
</feature>
<feature type="region of interest" description="Disordered" evidence="4">
    <location>
        <begin position="298"/>
        <end position="465"/>
    </location>
</feature>
<feature type="compositionally biased region" description="Low complexity" evidence="4">
    <location>
        <begin position="380"/>
        <end position="407"/>
    </location>
</feature>
<evidence type="ECO:0000256" key="2">
    <source>
        <dbReference type="ARBA" id="ARBA00022737"/>
    </source>
</evidence>
<dbReference type="Pfam" id="PF13202">
    <property type="entry name" value="EF-hand_5"/>
    <property type="match status" value="1"/>
</dbReference>
<dbReference type="Gene3D" id="1.10.238.10">
    <property type="entry name" value="EF-hand"/>
    <property type="match status" value="1"/>
</dbReference>
<feature type="compositionally biased region" description="Basic and acidic residues" evidence="4">
    <location>
        <begin position="456"/>
        <end position="465"/>
    </location>
</feature>
<dbReference type="InterPro" id="IPR018247">
    <property type="entry name" value="EF_Hand_1_Ca_BS"/>
</dbReference>
<dbReference type="AlphaFoldDB" id="A0A7S3M1J4"/>
<reference evidence="6" key="1">
    <citation type="submission" date="2021-01" db="EMBL/GenBank/DDBJ databases">
        <authorList>
            <person name="Corre E."/>
            <person name="Pelletier E."/>
            <person name="Niang G."/>
            <person name="Scheremetjew M."/>
            <person name="Finn R."/>
            <person name="Kale V."/>
            <person name="Holt S."/>
            <person name="Cochrane G."/>
            <person name="Meng A."/>
            <person name="Brown T."/>
            <person name="Cohen L."/>
        </authorList>
    </citation>
    <scope>NUCLEOTIDE SEQUENCE</scope>
    <source>
        <strain evidence="6">CCAP 955/1</strain>
    </source>
</reference>
<sequence length="465" mass="51464">MGGGVSMSGVDDIRKDWVDVFKAMKLKNNEIKKLNKIFNSVDVDKSGSIEVVELLTLLDIERTPFNVRIFAAFDKDRTGQIDLYEFVVSLWKFCSLSDGAISVFAFDIYDTDADGLLTPDQVKKMFKELFGTKGMEHDATKAGLADLLRMGEHGFVGIHVFRPYCKTHQALLTPVFTMQQKLRNATLGVSLWESLSNRNIEVHVGRSMPIKELMVLHSDRKLFHSLLEDQTILRVSSMMRIVLDNTDNAQHGEALKPVEAPKQRNTYLLMPVENTIHGAGGANNGNGNLHSVANAKLNAHSHSQDEASTHNSHHSTHNSHHSQHSHHGHKHHKHSHDNEDSIHSNHSVHSTHSTSHNINTSIHPGGHATLSTTHIPHSLHNNGLHSANASHNNSSHSVSARNNHNNSMYNAGDKSTHHHTTTSGSGAAELSHRHTNGAQVSARVSSPPHMHGQRSAMRETHINHV</sequence>
<feature type="domain" description="EF-hand" evidence="5">
    <location>
        <begin position="29"/>
        <end position="64"/>
    </location>
</feature>
<evidence type="ECO:0000313" key="6">
    <source>
        <dbReference type="EMBL" id="CAE0277501.1"/>
    </source>
</evidence>
<dbReference type="InterPro" id="IPR011992">
    <property type="entry name" value="EF-hand-dom_pair"/>
</dbReference>
<keyword evidence="1" id="KW-0479">Metal-binding</keyword>
<accession>A0A7S3M1J4</accession>
<protein>
    <recommendedName>
        <fullName evidence="5">EF-hand domain-containing protein</fullName>
    </recommendedName>
</protein>
<dbReference type="SUPFAM" id="SSF47473">
    <property type="entry name" value="EF-hand"/>
    <property type="match status" value="1"/>
</dbReference>
<evidence type="ECO:0000256" key="1">
    <source>
        <dbReference type="ARBA" id="ARBA00022723"/>
    </source>
</evidence>
<dbReference type="PROSITE" id="PS50222">
    <property type="entry name" value="EF_HAND_2"/>
    <property type="match status" value="3"/>
</dbReference>
<dbReference type="PANTHER" id="PTHR45942">
    <property type="entry name" value="PROTEIN PHOSPATASE 3 REGULATORY SUBUNIT B ALPHA ISOFORM TYPE 1"/>
    <property type="match status" value="1"/>
</dbReference>
<keyword evidence="3" id="KW-0106">Calcium</keyword>
<dbReference type="InterPro" id="IPR002048">
    <property type="entry name" value="EF_hand_dom"/>
</dbReference>
<evidence type="ECO:0000256" key="4">
    <source>
        <dbReference type="SAM" id="MobiDB-lite"/>
    </source>
</evidence>
<evidence type="ECO:0000259" key="5">
    <source>
        <dbReference type="PROSITE" id="PS50222"/>
    </source>
</evidence>
<feature type="domain" description="EF-hand" evidence="5">
    <location>
        <begin position="68"/>
        <end position="96"/>
    </location>
</feature>
<proteinExistence type="predicted"/>
<organism evidence="6">
    <name type="scientific">Spumella elongata</name>
    <dbReference type="NCBI Taxonomy" id="89044"/>
    <lineage>
        <taxon>Eukaryota</taxon>
        <taxon>Sar</taxon>
        <taxon>Stramenopiles</taxon>
        <taxon>Ochrophyta</taxon>
        <taxon>Chrysophyceae</taxon>
        <taxon>Chromulinales</taxon>
        <taxon>Chromulinaceae</taxon>
        <taxon>Spumella</taxon>
    </lineage>
</organism>
<dbReference type="GO" id="GO:0005509">
    <property type="term" value="F:calcium ion binding"/>
    <property type="evidence" value="ECO:0007669"/>
    <property type="project" value="InterPro"/>
</dbReference>
<evidence type="ECO:0000256" key="3">
    <source>
        <dbReference type="ARBA" id="ARBA00022837"/>
    </source>
</evidence>
<feature type="domain" description="EF-hand" evidence="5">
    <location>
        <begin position="97"/>
        <end position="132"/>
    </location>
</feature>